<feature type="chain" id="PRO_5047517254" evidence="2">
    <location>
        <begin position="24"/>
        <end position="137"/>
    </location>
</feature>
<dbReference type="RefSeq" id="XP_070916041.1">
    <property type="nucleotide sequence ID" value="XM_071059940.1"/>
</dbReference>
<evidence type="ECO:0000256" key="1">
    <source>
        <dbReference type="ARBA" id="ARBA00022801"/>
    </source>
</evidence>
<dbReference type="Gene3D" id="3.30.379.10">
    <property type="entry name" value="Chitobiase/beta-hexosaminidase domain 2-like"/>
    <property type="match status" value="1"/>
</dbReference>
<keyword evidence="2" id="KW-0732">Signal</keyword>
<reference evidence="3 4" key="1">
    <citation type="submission" date="2024-09" db="EMBL/GenBank/DDBJ databases">
        <title>Itraconazole resistance in Madurella fahalii resulting from another homologue of gene encoding cytochrome P450 14-alpha sterol demethylase (CYP51).</title>
        <authorList>
            <person name="Yoshioka I."/>
            <person name="Fahal A.H."/>
            <person name="Kaneko S."/>
            <person name="Yaguchi T."/>
        </authorList>
    </citation>
    <scope>NUCLEOTIDE SEQUENCE [LARGE SCALE GENOMIC DNA]</scope>
    <source>
        <strain evidence="3 4">IFM 68171</strain>
    </source>
</reference>
<dbReference type="GeneID" id="98175263"/>
<evidence type="ECO:0000313" key="3">
    <source>
        <dbReference type="EMBL" id="GAB1314310.1"/>
    </source>
</evidence>
<accession>A0ABQ0G9P8</accession>
<keyword evidence="4" id="KW-1185">Reference proteome</keyword>
<comment type="caution">
    <text evidence="3">The sequence shown here is derived from an EMBL/GenBank/DDBJ whole genome shotgun (WGS) entry which is preliminary data.</text>
</comment>
<organism evidence="3 4">
    <name type="scientific">Madurella fahalii</name>
    <dbReference type="NCBI Taxonomy" id="1157608"/>
    <lineage>
        <taxon>Eukaryota</taxon>
        <taxon>Fungi</taxon>
        <taxon>Dikarya</taxon>
        <taxon>Ascomycota</taxon>
        <taxon>Pezizomycotina</taxon>
        <taxon>Sordariomycetes</taxon>
        <taxon>Sordariomycetidae</taxon>
        <taxon>Sordariales</taxon>
        <taxon>Sordariales incertae sedis</taxon>
        <taxon>Madurella</taxon>
    </lineage>
</organism>
<evidence type="ECO:0000256" key="2">
    <source>
        <dbReference type="SAM" id="SignalP"/>
    </source>
</evidence>
<dbReference type="PANTHER" id="PTHR37842:SF2">
    <property type="entry name" value="GYLCOSYL HYDROLASE 115 C-TERMINAL DOMAIN-CONTAINING PROTEIN"/>
    <property type="match status" value="1"/>
</dbReference>
<sequence>MASYLRLIKSVVAALCVFTPAAAYTQKPSIFTFSPNDPRFQLGAPGLAPEIKVANNDLPGVKRVASHLAADFGRMLGVNGTVVVADWDSTIPQRRNKKPIILIGTVGRSSLVDSLAASKKLDITTLANKWRIFHTGL</sequence>
<protein>
    <submittedName>
        <fullName evidence="3">Uncharacterized protein</fullName>
    </submittedName>
</protein>
<keyword evidence="1" id="KW-0378">Hydrolase</keyword>
<feature type="signal peptide" evidence="2">
    <location>
        <begin position="1"/>
        <end position="23"/>
    </location>
</feature>
<dbReference type="Proteomes" id="UP001628179">
    <property type="component" value="Unassembled WGS sequence"/>
</dbReference>
<proteinExistence type="predicted"/>
<name>A0ABQ0G9P8_9PEZI</name>
<evidence type="ECO:0000313" key="4">
    <source>
        <dbReference type="Proteomes" id="UP001628179"/>
    </source>
</evidence>
<gene>
    <name evidence="3" type="ORF">MFIFM68171_04520</name>
</gene>
<dbReference type="InterPro" id="IPR029018">
    <property type="entry name" value="Hex-like_dom2"/>
</dbReference>
<dbReference type="EMBL" id="BAAFSV010000002">
    <property type="protein sequence ID" value="GAB1314310.1"/>
    <property type="molecule type" value="Genomic_DNA"/>
</dbReference>
<dbReference type="PANTHER" id="PTHR37842">
    <property type="match status" value="1"/>
</dbReference>